<accession>A0A1R1ECF7</accession>
<dbReference type="Proteomes" id="UP000187172">
    <property type="component" value="Unassembled WGS sequence"/>
</dbReference>
<organism evidence="1 2">
    <name type="scientific">Paenibacillus rhizosphaerae</name>
    <dbReference type="NCBI Taxonomy" id="297318"/>
    <lineage>
        <taxon>Bacteria</taxon>
        <taxon>Bacillati</taxon>
        <taxon>Bacillota</taxon>
        <taxon>Bacilli</taxon>
        <taxon>Bacillales</taxon>
        <taxon>Paenibacillaceae</taxon>
        <taxon>Paenibacillus</taxon>
    </lineage>
</organism>
<dbReference type="STRING" id="297318.BK138_28825"/>
<evidence type="ECO:0000313" key="1">
    <source>
        <dbReference type="EMBL" id="OMF49500.1"/>
    </source>
</evidence>
<name>A0A1R1ECF7_9BACL</name>
<reference evidence="1 2" key="1">
    <citation type="submission" date="2016-11" db="EMBL/GenBank/DDBJ databases">
        <title>Paenibacillus species isolates.</title>
        <authorList>
            <person name="Beno S.M."/>
        </authorList>
    </citation>
    <scope>NUCLEOTIDE SEQUENCE [LARGE SCALE GENOMIC DNA]</scope>
    <source>
        <strain evidence="1 2">FSL R5-0378</strain>
    </source>
</reference>
<keyword evidence="2" id="KW-1185">Reference proteome</keyword>
<gene>
    <name evidence="1" type="ORF">BK138_28825</name>
</gene>
<evidence type="ECO:0000313" key="2">
    <source>
        <dbReference type="Proteomes" id="UP000187172"/>
    </source>
</evidence>
<dbReference type="AlphaFoldDB" id="A0A1R1ECF7"/>
<sequence>MGRKRYRRGGIPAQPPACCFFLPNDWNISGLPPITESGHVARRHRGNVLFHEERFVVSANHANIFFWMICMDSLI</sequence>
<protein>
    <submittedName>
        <fullName evidence="1">Uncharacterized protein</fullName>
    </submittedName>
</protein>
<dbReference type="EMBL" id="MRTP01000013">
    <property type="protein sequence ID" value="OMF49500.1"/>
    <property type="molecule type" value="Genomic_DNA"/>
</dbReference>
<proteinExistence type="predicted"/>
<comment type="caution">
    <text evidence="1">The sequence shown here is derived from an EMBL/GenBank/DDBJ whole genome shotgun (WGS) entry which is preliminary data.</text>
</comment>